<evidence type="ECO:0000256" key="5">
    <source>
        <dbReference type="PROSITE-ProRule" id="PRU01331"/>
    </source>
</evidence>
<dbReference type="FunFam" id="3.30.590.10:FF:000005">
    <property type="entry name" value="Probable glutamine synthetase"/>
    <property type="match status" value="1"/>
</dbReference>
<proteinExistence type="inferred from homology"/>
<evidence type="ECO:0000256" key="3">
    <source>
        <dbReference type="ARBA" id="ARBA00022741"/>
    </source>
</evidence>
<reference evidence="9" key="1">
    <citation type="submission" date="2016-10" db="EMBL/GenBank/DDBJ databases">
        <authorList>
            <person name="Varghese N."/>
            <person name="Submissions S."/>
        </authorList>
    </citation>
    <scope>NUCLEOTIDE SEQUENCE [LARGE SCALE GENOMIC DNA]</scope>
    <source>
        <strain evidence="9">CGMCC 1.6981</strain>
    </source>
</reference>
<keyword evidence="2" id="KW-0436">Ligase</keyword>
<dbReference type="GO" id="GO:0006576">
    <property type="term" value="P:biogenic amine metabolic process"/>
    <property type="evidence" value="ECO:0007669"/>
    <property type="project" value="UniProtKB-ARBA"/>
</dbReference>
<feature type="domain" description="GS catalytic" evidence="7">
    <location>
        <begin position="121"/>
        <end position="459"/>
    </location>
</feature>
<dbReference type="Pfam" id="PF00120">
    <property type="entry name" value="Gln-synt_C"/>
    <property type="match status" value="1"/>
</dbReference>
<keyword evidence="9" id="KW-1185">Reference proteome</keyword>
<dbReference type="STRING" id="463301.SAMN04487955_10877"/>
<evidence type="ECO:0000313" key="8">
    <source>
        <dbReference type="EMBL" id="SFU77003.1"/>
    </source>
</evidence>
<evidence type="ECO:0000256" key="1">
    <source>
        <dbReference type="ARBA" id="ARBA00009897"/>
    </source>
</evidence>
<evidence type="ECO:0000313" key="9">
    <source>
        <dbReference type="Proteomes" id="UP000198693"/>
    </source>
</evidence>
<dbReference type="PANTHER" id="PTHR43785:SF12">
    <property type="entry name" value="TYPE-1 GLUTAMINE SYNTHETASE 2"/>
    <property type="match status" value="1"/>
</dbReference>
<dbReference type="EMBL" id="FPBP01000008">
    <property type="protein sequence ID" value="SFU77003.1"/>
    <property type="molecule type" value="Genomic_DNA"/>
</dbReference>
<dbReference type="GO" id="GO:0004356">
    <property type="term" value="F:glutamine synthetase activity"/>
    <property type="evidence" value="ECO:0007669"/>
    <property type="project" value="InterPro"/>
</dbReference>
<dbReference type="GO" id="GO:0042402">
    <property type="term" value="P:biogenic amine catabolic process"/>
    <property type="evidence" value="ECO:0007669"/>
    <property type="project" value="UniProtKB-ARBA"/>
</dbReference>
<organism evidence="8 9">
    <name type="scientific">Halomonas korlensis</name>
    <dbReference type="NCBI Taxonomy" id="463301"/>
    <lineage>
        <taxon>Bacteria</taxon>
        <taxon>Pseudomonadati</taxon>
        <taxon>Pseudomonadota</taxon>
        <taxon>Gammaproteobacteria</taxon>
        <taxon>Oceanospirillales</taxon>
        <taxon>Halomonadaceae</taxon>
        <taxon>Halomonas</taxon>
    </lineage>
</organism>
<dbReference type="GO" id="GO:0005524">
    <property type="term" value="F:ATP binding"/>
    <property type="evidence" value="ECO:0007669"/>
    <property type="project" value="UniProtKB-KW"/>
</dbReference>
<dbReference type="SMART" id="SM01230">
    <property type="entry name" value="Gln-synt_C"/>
    <property type="match status" value="1"/>
</dbReference>
<sequence>MSRLQARKVQSHEDARCIVEERGLSHVKVGMVDIDGVMLGKYMHRDKFFHALEEGFAFCNVVLGWDSKDELYDNVSYTGWHTGYPDATLRILPASCRDVPAEGDMLLFLAEFEGPAEAICPRGLLRRVLARAETMGFTARAALEYEFFVFQETPESIRKKGFRHLKPLTPDMMGYSMLRSSVHGELYHDLLALAEAMDFPIEGLHTETGPGVLEAAIGVDEALAAADKGVLFKSFTKVWAQRRGLMATFMAKWSPDYPGQSGHIHLSLNHTDSGESAFFAADKPHGMSDLQRHFVAGQQQLMPELLAMFAPTINSYTRLIPGFWAPTDATWGIENRTTALRVIPGSAKSQRVEYRLGSADANPYLAMAAAIASGLYGIEHRLEPEAPIEGNAYALEHPEHQALPRTLWDAAQRLKASGPARELFGDAFVDHFAATREWEERQFRRHITDWELDRYFEII</sequence>
<dbReference type="AlphaFoldDB" id="A0A1I7IVQ1"/>
<evidence type="ECO:0000256" key="4">
    <source>
        <dbReference type="ARBA" id="ARBA00022840"/>
    </source>
</evidence>
<keyword evidence="4" id="KW-0067">ATP-binding</keyword>
<dbReference type="InterPro" id="IPR014746">
    <property type="entry name" value="Gln_synth/guanido_kin_cat_dom"/>
</dbReference>
<dbReference type="Gene3D" id="3.30.590.10">
    <property type="entry name" value="Glutamine synthetase/guanido kinase, catalytic domain"/>
    <property type="match status" value="1"/>
</dbReference>
<dbReference type="SUPFAM" id="SSF55931">
    <property type="entry name" value="Glutamine synthetase/guanido kinase"/>
    <property type="match status" value="1"/>
</dbReference>
<dbReference type="PROSITE" id="PS51987">
    <property type="entry name" value="GS_CATALYTIC"/>
    <property type="match status" value="1"/>
</dbReference>
<dbReference type="RefSeq" id="WP_089796148.1">
    <property type="nucleotide sequence ID" value="NZ_FPBP01000008.1"/>
</dbReference>
<evidence type="ECO:0000256" key="2">
    <source>
        <dbReference type="ARBA" id="ARBA00022598"/>
    </source>
</evidence>
<name>A0A1I7IVQ1_9GAMM</name>
<comment type="similarity">
    <text evidence="1 5 6">Belongs to the glutamine synthetase family.</text>
</comment>
<evidence type="ECO:0000256" key="6">
    <source>
        <dbReference type="RuleBase" id="RU000384"/>
    </source>
</evidence>
<dbReference type="OrthoDB" id="9789509at2"/>
<evidence type="ECO:0000259" key="7">
    <source>
        <dbReference type="PROSITE" id="PS51987"/>
    </source>
</evidence>
<protein>
    <submittedName>
        <fullName evidence="8">Glutamine synthetase</fullName>
    </submittedName>
</protein>
<accession>A0A1I7IVQ1</accession>
<dbReference type="Proteomes" id="UP000198693">
    <property type="component" value="Unassembled WGS sequence"/>
</dbReference>
<gene>
    <name evidence="8" type="ORF">SAMN04487955_10877</name>
</gene>
<dbReference type="InterPro" id="IPR008146">
    <property type="entry name" value="Gln_synth_cat_dom"/>
</dbReference>
<dbReference type="PANTHER" id="PTHR43785">
    <property type="entry name" value="GAMMA-GLUTAMYLPUTRESCINE SYNTHETASE"/>
    <property type="match status" value="1"/>
</dbReference>
<keyword evidence="3" id="KW-0547">Nucleotide-binding</keyword>